<accession>A0A5N0VBD1</accession>
<gene>
    <name evidence="2" type="ORF">FPZ12_008830</name>
</gene>
<sequence>MAVVAAFAAGCSDGGGGGGGTTTTPPPASSAPATTSSARAECSALVTASQTLLATVTSFVTGQATGDQVRAAVTDLSTSVDQARATVGPETRARLDDAKAALGRLQTAVTAQPPDLQGARTAANDTVSALRDAATLCQSSSPSSS</sequence>
<evidence type="ECO:0000313" key="2">
    <source>
        <dbReference type="EMBL" id="KAA9163689.1"/>
    </source>
</evidence>
<proteinExistence type="predicted"/>
<comment type="caution">
    <text evidence="2">The sequence shown here is derived from an EMBL/GenBank/DDBJ whole genome shotgun (WGS) entry which is preliminary data.</text>
</comment>
<reference evidence="2" key="1">
    <citation type="submission" date="2019-09" db="EMBL/GenBank/DDBJ databases">
        <authorList>
            <person name="Teo W.F.A."/>
            <person name="Duangmal K."/>
        </authorList>
    </citation>
    <scope>NUCLEOTIDE SEQUENCE [LARGE SCALE GENOMIC DNA]</scope>
    <source>
        <strain evidence="2">K81G1</strain>
    </source>
</reference>
<name>A0A5N0VBD1_9PSEU</name>
<dbReference type="AlphaFoldDB" id="A0A5N0VBD1"/>
<protein>
    <submittedName>
        <fullName evidence="2">Uncharacterized protein</fullName>
    </submittedName>
</protein>
<dbReference type="Proteomes" id="UP000319769">
    <property type="component" value="Unassembled WGS sequence"/>
</dbReference>
<dbReference type="EMBL" id="VMNW02000009">
    <property type="protein sequence ID" value="KAA9163689.1"/>
    <property type="molecule type" value="Genomic_DNA"/>
</dbReference>
<evidence type="ECO:0000313" key="3">
    <source>
        <dbReference type="Proteomes" id="UP000319769"/>
    </source>
</evidence>
<dbReference type="OrthoDB" id="9905251at2"/>
<evidence type="ECO:0000256" key="1">
    <source>
        <dbReference type="SAM" id="MobiDB-lite"/>
    </source>
</evidence>
<feature type="region of interest" description="Disordered" evidence="1">
    <location>
        <begin position="13"/>
        <end position="36"/>
    </location>
</feature>
<organism evidence="2 3">
    <name type="scientific">Amycolatopsis acidicola</name>
    <dbReference type="NCBI Taxonomy" id="2596893"/>
    <lineage>
        <taxon>Bacteria</taxon>
        <taxon>Bacillati</taxon>
        <taxon>Actinomycetota</taxon>
        <taxon>Actinomycetes</taxon>
        <taxon>Pseudonocardiales</taxon>
        <taxon>Pseudonocardiaceae</taxon>
        <taxon>Amycolatopsis</taxon>
    </lineage>
</organism>
<keyword evidence="3" id="KW-1185">Reference proteome</keyword>